<dbReference type="Proteomes" id="UP000325462">
    <property type="component" value="Chromosome"/>
</dbReference>
<organism evidence="6 7">
    <name type="scientific">Staphylococcus lugdunensis</name>
    <dbReference type="NCBI Taxonomy" id="28035"/>
    <lineage>
        <taxon>Bacteria</taxon>
        <taxon>Bacillati</taxon>
        <taxon>Bacillota</taxon>
        <taxon>Bacilli</taxon>
        <taxon>Bacillales</taxon>
        <taxon>Staphylococcaceae</taxon>
        <taxon>Staphylococcus</taxon>
    </lineage>
</organism>
<evidence type="ECO:0000256" key="3">
    <source>
        <dbReference type="ARBA" id="ARBA00022801"/>
    </source>
</evidence>
<evidence type="ECO:0000313" key="7">
    <source>
        <dbReference type="Proteomes" id="UP000325462"/>
    </source>
</evidence>
<accession>A0ABX6BTU1</accession>
<evidence type="ECO:0000256" key="2">
    <source>
        <dbReference type="ARBA" id="ARBA00022759"/>
    </source>
</evidence>
<dbReference type="Gene3D" id="3.30.70.1900">
    <property type="match status" value="1"/>
</dbReference>
<reference evidence="6 7" key="1">
    <citation type="submission" date="2019-07" db="EMBL/GenBank/DDBJ databases">
        <title>Comparative genome analysis of staphylococcus lugdunensis shows clonal complex-dependent diversity of the putative virulence factor, ess/type vii locus.</title>
        <authorList>
            <person name="Lebeurre J."/>
            <person name="Dahyot S."/>
            <person name="Diene S."/>
            <person name="Paulay A."/>
            <person name="Aubourg M."/>
            <person name="Argemi X."/>
            <person name="Giard J.-C."/>
            <person name="Tournier I."/>
            <person name="Francois P."/>
            <person name="Pestel-Caron M."/>
        </authorList>
    </citation>
    <scope>NUCLEOTIDE SEQUENCE [LARGE SCALE GENOMIC DNA]</scope>
    <source>
        <strain evidence="6 7">SL13</strain>
    </source>
</reference>
<proteinExistence type="predicted"/>
<sequence length="250" mass="29538">MIYKITVQLNLPNNINLPYMGSILHGVLMDYLSNDIASSLHHNFAYSPLKQRVFYFEDKKIWEIVSMSEELFNELVNLFNKENKIYLKHYKSTVSIEKYSVEKISIQKLIDTFLHKRDLSRYIKINVSTPMSFKLNNQYMIFPNVKRFFRSIMIQFDAFFESHKLYDKETLEFLEQNVNIVNYKLKSVRFHMEKVKIPSFKGEIVFKINGPLPFLQLVYFLLAFGEFSGTGIKTSLGMGKYNIVDKNQDN</sequence>
<dbReference type="NCBIfam" id="TIGR01877">
    <property type="entry name" value="cas_cas6"/>
    <property type="match status" value="1"/>
</dbReference>
<dbReference type="CDD" id="cd21141">
    <property type="entry name" value="Cas6_III-like"/>
    <property type="match status" value="1"/>
</dbReference>
<evidence type="ECO:0000259" key="5">
    <source>
        <dbReference type="Pfam" id="PF10040"/>
    </source>
</evidence>
<keyword evidence="1" id="KW-0540">Nuclease</keyword>
<name>A0ABX6BTU1_STALU</name>
<gene>
    <name evidence="6" type="primary">cas6</name>
    <name evidence="6" type="ORF">FO454_03315</name>
</gene>
<keyword evidence="2" id="KW-0255">Endonuclease</keyword>
<evidence type="ECO:0000256" key="4">
    <source>
        <dbReference type="ARBA" id="ARBA00023118"/>
    </source>
</evidence>
<dbReference type="InterPro" id="IPR019267">
    <property type="entry name" value="CRISPR-assoc_Cas6_C"/>
</dbReference>
<dbReference type="Pfam" id="PF10040">
    <property type="entry name" value="CRISPR_Cas6"/>
    <property type="match status" value="1"/>
</dbReference>
<dbReference type="RefSeq" id="WP_002479160.1">
    <property type="nucleotide sequence ID" value="NZ_CP020735.1"/>
</dbReference>
<feature type="domain" description="CRISPR-associated protein Cas6 C-terminal" evidence="5">
    <location>
        <begin position="126"/>
        <end position="241"/>
    </location>
</feature>
<dbReference type="InterPro" id="IPR010156">
    <property type="entry name" value="CRISPR-assoc_prot_Cas6"/>
</dbReference>
<evidence type="ECO:0000313" key="6">
    <source>
        <dbReference type="EMBL" id="QEX38006.1"/>
    </source>
</evidence>
<keyword evidence="7" id="KW-1185">Reference proteome</keyword>
<dbReference type="EMBL" id="CP041722">
    <property type="protein sequence ID" value="QEX38006.1"/>
    <property type="molecule type" value="Genomic_DNA"/>
</dbReference>
<evidence type="ECO:0000256" key="1">
    <source>
        <dbReference type="ARBA" id="ARBA00022722"/>
    </source>
</evidence>
<keyword evidence="4" id="KW-0051">Antiviral defense</keyword>
<protein>
    <submittedName>
        <fullName evidence="6">CRISPR-associated endoribonuclease Cas6</fullName>
    </submittedName>
</protein>
<keyword evidence="3" id="KW-0378">Hydrolase</keyword>